<evidence type="ECO:0000256" key="8">
    <source>
        <dbReference type="ARBA" id="ARBA00023136"/>
    </source>
</evidence>
<evidence type="ECO:0000256" key="3">
    <source>
        <dbReference type="ARBA" id="ARBA00021907"/>
    </source>
</evidence>
<evidence type="ECO:0000256" key="6">
    <source>
        <dbReference type="ARBA" id="ARBA00022692"/>
    </source>
</evidence>
<evidence type="ECO:0000259" key="13">
    <source>
        <dbReference type="Pfam" id="PF18075"/>
    </source>
</evidence>
<dbReference type="EMBL" id="LILC01000037">
    <property type="protein sequence ID" value="KOO37174.1"/>
    <property type="molecule type" value="Genomic_DNA"/>
</dbReference>
<comment type="caution">
    <text evidence="14">The sequence shown here is derived from an EMBL/GenBank/DDBJ whole genome shotgun (WGS) entry which is preliminary data.</text>
</comment>
<keyword evidence="6 11" id="KW-0812">Transmembrane</keyword>
<dbReference type="Pfam" id="PF02687">
    <property type="entry name" value="FtsX"/>
    <property type="match status" value="1"/>
</dbReference>
<name>A0A0M0KEF1_9BACI</name>
<evidence type="ECO:0000256" key="2">
    <source>
        <dbReference type="ARBA" id="ARBA00007379"/>
    </source>
</evidence>
<comment type="similarity">
    <text evidence="2 10">Belongs to the ABC-4 integral membrane protein family. FtsX subfamily.</text>
</comment>
<accession>A0A0M0KEF1</accession>
<comment type="function">
    <text evidence="10">Part of the ABC transporter FtsEX involved in asymmetric cellular division facilitating the initiation of sporulation.</text>
</comment>
<evidence type="ECO:0000256" key="5">
    <source>
        <dbReference type="ARBA" id="ARBA00022618"/>
    </source>
</evidence>
<comment type="subcellular location">
    <subcellularLocation>
        <location evidence="1">Cell membrane</location>
        <topology evidence="1">Multi-pass membrane protein</topology>
    </subcellularLocation>
</comment>
<evidence type="ECO:0000259" key="12">
    <source>
        <dbReference type="Pfam" id="PF02687"/>
    </source>
</evidence>
<evidence type="ECO:0000256" key="1">
    <source>
        <dbReference type="ARBA" id="ARBA00004651"/>
    </source>
</evidence>
<dbReference type="InterPro" id="IPR058204">
    <property type="entry name" value="FtsX_firmicutes-type"/>
</dbReference>
<dbReference type="PANTHER" id="PTHR47755">
    <property type="entry name" value="CELL DIVISION PROTEIN FTSX"/>
    <property type="match status" value="1"/>
</dbReference>
<proteinExistence type="inferred from homology"/>
<feature type="domain" description="ABC3 transporter permease C-terminal" evidence="12">
    <location>
        <begin position="176"/>
        <end position="286"/>
    </location>
</feature>
<dbReference type="Proteomes" id="UP000037558">
    <property type="component" value="Unassembled WGS sequence"/>
</dbReference>
<dbReference type="NCBIfam" id="NF038347">
    <property type="entry name" value="FtsX_Gpos"/>
    <property type="match status" value="1"/>
</dbReference>
<dbReference type="GO" id="GO:0051301">
    <property type="term" value="P:cell division"/>
    <property type="evidence" value="ECO:0007669"/>
    <property type="project" value="UniProtKB-KW"/>
</dbReference>
<dbReference type="Gene3D" id="3.30.70.3040">
    <property type="match status" value="1"/>
</dbReference>
<evidence type="ECO:0000256" key="7">
    <source>
        <dbReference type="ARBA" id="ARBA00022989"/>
    </source>
</evidence>
<feature type="transmembrane region" description="Helical" evidence="11">
    <location>
        <begin position="220"/>
        <end position="246"/>
    </location>
</feature>
<evidence type="ECO:0000256" key="9">
    <source>
        <dbReference type="ARBA" id="ARBA00023306"/>
    </source>
</evidence>
<feature type="transmembrane region" description="Helical" evidence="11">
    <location>
        <begin position="21"/>
        <end position="46"/>
    </location>
</feature>
<keyword evidence="7 11" id="KW-1133">Transmembrane helix</keyword>
<dbReference type="OrthoDB" id="9812531at2"/>
<protein>
    <recommendedName>
        <fullName evidence="3 10">Cell division protein FtsX</fullName>
    </recommendedName>
</protein>
<dbReference type="RefSeq" id="WP_053403604.1">
    <property type="nucleotide sequence ID" value="NZ_LILC01000037.1"/>
</dbReference>
<dbReference type="PANTHER" id="PTHR47755:SF1">
    <property type="entry name" value="CELL DIVISION PROTEIN FTSX"/>
    <property type="match status" value="1"/>
</dbReference>
<dbReference type="PIRSF" id="PIRSF003097">
    <property type="entry name" value="FtsX"/>
    <property type="match status" value="1"/>
</dbReference>
<keyword evidence="15" id="KW-1185">Reference proteome</keyword>
<dbReference type="InterPro" id="IPR040690">
    <property type="entry name" value="FtsX_ECD"/>
</dbReference>
<evidence type="ECO:0000256" key="10">
    <source>
        <dbReference type="PIRNR" id="PIRNR003097"/>
    </source>
</evidence>
<evidence type="ECO:0000313" key="14">
    <source>
        <dbReference type="EMBL" id="KOO37174.1"/>
    </source>
</evidence>
<dbReference type="GO" id="GO:0005886">
    <property type="term" value="C:plasma membrane"/>
    <property type="evidence" value="ECO:0007669"/>
    <property type="project" value="UniProtKB-SubCell"/>
</dbReference>
<keyword evidence="4 10" id="KW-1003">Cell membrane</keyword>
<keyword evidence="9 10" id="KW-0131">Cell cycle</keyword>
<reference evidence="15" key="1">
    <citation type="submission" date="2015-08" db="EMBL/GenBank/DDBJ databases">
        <title>Fjat-14210 dsm16467.</title>
        <authorList>
            <person name="Liu B."/>
            <person name="Wang J."/>
            <person name="Zhu Y."/>
            <person name="Liu G."/>
            <person name="Chen Q."/>
            <person name="Chen Z."/>
            <person name="Lan J."/>
            <person name="Che J."/>
            <person name="Ge C."/>
            <person name="Shi H."/>
            <person name="Pan Z."/>
            <person name="Liu X."/>
        </authorList>
    </citation>
    <scope>NUCLEOTIDE SEQUENCE [LARGE SCALE GENOMIC DNA]</scope>
    <source>
        <strain evidence="15">DSM 16467</strain>
    </source>
</reference>
<organism evidence="14 15">
    <name type="scientific">Priestia koreensis</name>
    <dbReference type="NCBI Taxonomy" id="284581"/>
    <lineage>
        <taxon>Bacteria</taxon>
        <taxon>Bacillati</taxon>
        <taxon>Bacillota</taxon>
        <taxon>Bacilli</taxon>
        <taxon>Bacillales</taxon>
        <taxon>Bacillaceae</taxon>
        <taxon>Priestia</taxon>
    </lineage>
</organism>
<evidence type="ECO:0000256" key="11">
    <source>
        <dbReference type="SAM" id="Phobius"/>
    </source>
</evidence>
<feature type="domain" description="FtsX extracellular" evidence="13">
    <location>
        <begin position="59"/>
        <end position="152"/>
    </location>
</feature>
<evidence type="ECO:0000313" key="15">
    <source>
        <dbReference type="Proteomes" id="UP000037558"/>
    </source>
</evidence>
<evidence type="ECO:0000256" key="4">
    <source>
        <dbReference type="ARBA" id="ARBA00022475"/>
    </source>
</evidence>
<dbReference type="Pfam" id="PF18075">
    <property type="entry name" value="FtsX_ECD"/>
    <property type="match status" value="1"/>
</dbReference>
<dbReference type="InterPro" id="IPR003838">
    <property type="entry name" value="ABC3_permease_C"/>
</dbReference>
<keyword evidence="8 10" id="KW-0472">Membrane</keyword>
<gene>
    <name evidence="14" type="ORF">AMD01_22070</name>
</gene>
<feature type="transmembrane region" description="Helical" evidence="11">
    <location>
        <begin position="172"/>
        <end position="199"/>
    </location>
</feature>
<dbReference type="InterPro" id="IPR004513">
    <property type="entry name" value="FtsX"/>
</dbReference>
<dbReference type="PATRIC" id="fig|284581.3.peg.3264"/>
<feature type="transmembrane region" description="Helical" evidence="11">
    <location>
        <begin position="266"/>
        <end position="293"/>
    </location>
</feature>
<dbReference type="AlphaFoldDB" id="A0A0M0KEF1"/>
<sequence length="299" mass="33429">MKARTLGRHFREGGKSLGRNSWMTFASASAVTVTLLLVGIFLVLLLNLNNFASSIEDDVEMKLYIDPSTSQADIQAMQSKIKENRYVESVTFSSKAEELKKLIKSFGDDGSAFKLFEQDNPLSDVYIVKTKEPKYVEKTATQMNELPHITKVQYGQEEVKKLFKVLKVARNIGAALIIALVLMAMFLISNTIKITIFARKDEIEIMRLVGATNSFIRWPLFLEGLFIGLIGSVIPIILISVSYSFLYDSIKPKVIQSLPFVQLLPTFPFVLQVSAVLAVIGACIGVWGSLISVRKFLYK</sequence>
<dbReference type="STRING" id="284581.AMD01_22070"/>
<keyword evidence="5 10" id="KW-0132">Cell division</keyword>